<dbReference type="InterPro" id="IPR016194">
    <property type="entry name" value="SPOC-like_C_dom_sf"/>
</dbReference>
<dbReference type="EMBL" id="JAOQIO010000025">
    <property type="protein sequence ID" value="MCU6792547.1"/>
    <property type="molecule type" value="Genomic_DNA"/>
</dbReference>
<sequence>MNVLKGQKVDVKNAYYLFLKALEASKRLAIAKLTLRSNTKLCVLKPINGNCLQLATMHYINEIRPSENVPNLSTNISVDPTQLKLALQIVKNMTGSSDLASYTNPEQERLSATIQSKIAGQLIVSNPVQETHVVVDLLEALQESIKLNKGKGKISSSKEGKRSARKEKLG</sequence>
<feature type="region of interest" description="Disordered" evidence="2">
    <location>
        <begin position="149"/>
        <end position="170"/>
    </location>
</feature>
<evidence type="ECO:0000313" key="5">
    <source>
        <dbReference type="Proteomes" id="UP001652445"/>
    </source>
</evidence>
<gene>
    <name evidence="4" type="ORF">OB236_10445</name>
</gene>
<keyword evidence="1" id="KW-0238">DNA-binding</keyword>
<keyword evidence="5" id="KW-1185">Reference proteome</keyword>
<dbReference type="InterPro" id="IPR009187">
    <property type="entry name" value="Prok_Ku"/>
</dbReference>
<evidence type="ECO:0000259" key="3">
    <source>
        <dbReference type="Pfam" id="PF02735"/>
    </source>
</evidence>
<dbReference type="PANTHER" id="PTHR41251">
    <property type="entry name" value="NON-HOMOLOGOUS END JOINING PROTEIN KU"/>
    <property type="match status" value="1"/>
</dbReference>
<dbReference type="Proteomes" id="UP001652445">
    <property type="component" value="Unassembled WGS sequence"/>
</dbReference>
<comment type="caution">
    <text evidence="4">The sequence shown here is derived from an EMBL/GenBank/DDBJ whole genome shotgun (WGS) entry which is preliminary data.</text>
</comment>
<name>A0ABT2UD70_9BACL</name>
<evidence type="ECO:0000256" key="2">
    <source>
        <dbReference type="SAM" id="MobiDB-lite"/>
    </source>
</evidence>
<protein>
    <recommendedName>
        <fullName evidence="3">Ku domain-containing protein</fullName>
    </recommendedName>
</protein>
<accession>A0ABT2UD70</accession>
<dbReference type="RefSeq" id="WP_262683937.1">
    <property type="nucleotide sequence ID" value="NZ_JAOQIO010000025.1"/>
</dbReference>
<proteinExistence type="predicted"/>
<dbReference type="InterPro" id="IPR006164">
    <property type="entry name" value="DNA_bd_Ku70/Ku80"/>
</dbReference>
<evidence type="ECO:0000313" key="4">
    <source>
        <dbReference type="EMBL" id="MCU6792547.1"/>
    </source>
</evidence>
<dbReference type="SUPFAM" id="SSF100939">
    <property type="entry name" value="SPOC domain-like"/>
    <property type="match status" value="1"/>
</dbReference>
<reference evidence="4 5" key="1">
    <citation type="submission" date="2022-09" db="EMBL/GenBank/DDBJ databases">
        <authorList>
            <person name="Han X.L."/>
            <person name="Wang Q."/>
            <person name="Lu T."/>
        </authorList>
    </citation>
    <scope>NUCLEOTIDE SEQUENCE [LARGE SCALE GENOMIC DNA]</scope>
    <source>
        <strain evidence="4 5">WQ 127069</strain>
    </source>
</reference>
<feature type="domain" description="Ku" evidence="3">
    <location>
        <begin position="9"/>
        <end position="84"/>
    </location>
</feature>
<dbReference type="Pfam" id="PF02735">
    <property type="entry name" value="Ku"/>
    <property type="match status" value="1"/>
</dbReference>
<dbReference type="PANTHER" id="PTHR41251:SF1">
    <property type="entry name" value="NON-HOMOLOGOUS END JOINING PROTEIN KU"/>
    <property type="match status" value="1"/>
</dbReference>
<organism evidence="4 5">
    <name type="scientific">Paenibacillus baimaensis</name>
    <dbReference type="NCBI Taxonomy" id="2982185"/>
    <lineage>
        <taxon>Bacteria</taxon>
        <taxon>Bacillati</taxon>
        <taxon>Bacillota</taxon>
        <taxon>Bacilli</taxon>
        <taxon>Bacillales</taxon>
        <taxon>Paenibacillaceae</taxon>
        <taxon>Paenibacillus</taxon>
    </lineage>
</organism>
<feature type="compositionally biased region" description="Basic and acidic residues" evidence="2">
    <location>
        <begin position="156"/>
        <end position="170"/>
    </location>
</feature>
<evidence type="ECO:0000256" key="1">
    <source>
        <dbReference type="ARBA" id="ARBA00023125"/>
    </source>
</evidence>